<evidence type="ECO:0000313" key="2">
    <source>
        <dbReference type="Proteomes" id="UP000494110"/>
    </source>
</evidence>
<reference evidence="1 2" key="1">
    <citation type="submission" date="2019-09" db="EMBL/GenBank/DDBJ databases">
        <authorList>
            <person name="Depoorter E."/>
        </authorList>
    </citation>
    <scope>NUCLEOTIDE SEQUENCE [LARGE SCALE GENOMIC DNA]</scope>
    <source>
        <strain evidence="1">R-39750</strain>
    </source>
</reference>
<evidence type="ECO:0000313" key="1">
    <source>
        <dbReference type="EMBL" id="VWD63275.1"/>
    </source>
</evidence>
<dbReference type="RefSeq" id="WP_175016555.1">
    <property type="nucleotide sequence ID" value="NZ_CABVQN010000068.1"/>
</dbReference>
<proteinExistence type="predicted"/>
<organism evidence="1 2">
    <name type="scientific">Burkholderia lata (strain ATCC 17760 / DSM 23089 / LMG 22485 / NCIMB 9086 / R18194 / 383)</name>
    <dbReference type="NCBI Taxonomy" id="482957"/>
    <lineage>
        <taxon>Bacteria</taxon>
        <taxon>Pseudomonadati</taxon>
        <taxon>Pseudomonadota</taxon>
        <taxon>Betaproteobacteria</taxon>
        <taxon>Burkholderiales</taxon>
        <taxon>Burkholderiaceae</taxon>
        <taxon>Burkholderia</taxon>
        <taxon>Burkholderia cepacia complex</taxon>
    </lineage>
</organism>
<accession>A0A6P3C500</accession>
<gene>
    <name evidence="1" type="ORF">BLA39750_07697</name>
</gene>
<dbReference type="Proteomes" id="UP000494110">
    <property type="component" value="Unassembled WGS sequence"/>
</dbReference>
<sequence>MHCPMTSRAGDIFGGQNQESGLVSCRIASIGRARAEQRGDMAWNGSAHAIRGRAICRSPGVTGRFRSQSDNARVNLRETFPQALSTREIR</sequence>
<name>A0A6P3C500_BURL3</name>
<protein>
    <submittedName>
        <fullName evidence="1">Uncharacterized protein</fullName>
    </submittedName>
</protein>
<dbReference type="AlphaFoldDB" id="A0A6P3C500"/>
<dbReference type="EMBL" id="CABVQN010000068">
    <property type="protein sequence ID" value="VWD63275.1"/>
    <property type="molecule type" value="Genomic_DNA"/>
</dbReference>